<dbReference type="AlphaFoldDB" id="A0A9D4N4L9"/>
<evidence type="ECO:0000313" key="3">
    <source>
        <dbReference type="Proteomes" id="UP000828390"/>
    </source>
</evidence>
<evidence type="ECO:0000313" key="2">
    <source>
        <dbReference type="EMBL" id="KAH3887723.1"/>
    </source>
</evidence>
<accession>A0A9D4N4L9</accession>
<dbReference type="PANTHER" id="PTHR23098:SF16">
    <property type="entry name" value="REGULATORY PROTEIN ZESTE"/>
    <property type="match status" value="1"/>
</dbReference>
<sequence length="291" mass="31443">MAEEAKRTKSKMFTSREVDIIVDFMKENASTMRSSHASAGPGAAQKVNQMWLSLVNSVNACGSGPRTLKQVKEKWRNIMKHAKTDICLRKIDRSATGGGPPLPKMSQTSQAVAGLFDHSSSFHGICEDADTAISGDDPQTIWEMSYDVLADLPSPLRKLPLPLGIEDVGCDSPMAMESSFCATETTPGPSAKTVSSALVSVAALFAECPGETTGKIASASSADQTSKMQAKCGTSAGTDTDCKSNKKEPQTKSLKELQMLFYAKQNSLADKQEHFYERMTVLTDILIQKFQ</sequence>
<keyword evidence="3" id="KW-1185">Reference proteome</keyword>
<reference evidence="2" key="2">
    <citation type="submission" date="2020-11" db="EMBL/GenBank/DDBJ databases">
        <authorList>
            <person name="McCartney M.A."/>
            <person name="Auch B."/>
            <person name="Kono T."/>
            <person name="Mallez S."/>
            <person name="Becker A."/>
            <person name="Gohl D.M."/>
            <person name="Silverstein K.A.T."/>
            <person name="Koren S."/>
            <person name="Bechman K.B."/>
            <person name="Herman A."/>
            <person name="Abrahante J.E."/>
            <person name="Garbe J."/>
        </authorList>
    </citation>
    <scope>NUCLEOTIDE SEQUENCE</scope>
    <source>
        <strain evidence="2">Duluth1</strain>
        <tissue evidence="2">Whole animal</tissue>
    </source>
</reference>
<organism evidence="2 3">
    <name type="scientific">Dreissena polymorpha</name>
    <name type="common">Zebra mussel</name>
    <name type="synonym">Mytilus polymorpha</name>
    <dbReference type="NCBI Taxonomy" id="45954"/>
    <lineage>
        <taxon>Eukaryota</taxon>
        <taxon>Metazoa</taxon>
        <taxon>Spiralia</taxon>
        <taxon>Lophotrochozoa</taxon>
        <taxon>Mollusca</taxon>
        <taxon>Bivalvia</taxon>
        <taxon>Autobranchia</taxon>
        <taxon>Heteroconchia</taxon>
        <taxon>Euheterodonta</taxon>
        <taxon>Imparidentia</taxon>
        <taxon>Neoheterodontei</taxon>
        <taxon>Myida</taxon>
        <taxon>Dreissenoidea</taxon>
        <taxon>Dreissenidae</taxon>
        <taxon>Dreissena</taxon>
    </lineage>
</organism>
<dbReference type="InterPro" id="IPR028002">
    <property type="entry name" value="Myb_DNA-bind_5"/>
</dbReference>
<dbReference type="OrthoDB" id="6160731at2759"/>
<feature type="domain" description="Myb/SANT-like DNA-binding" evidence="1">
    <location>
        <begin position="10"/>
        <end position="86"/>
    </location>
</feature>
<dbReference type="Pfam" id="PF13873">
    <property type="entry name" value="Myb_DNA-bind_5"/>
    <property type="match status" value="1"/>
</dbReference>
<protein>
    <recommendedName>
        <fullName evidence="1">Myb/SANT-like DNA-binding domain-containing protein</fullName>
    </recommendedName>
</protein>
<dbReference type="EMBL" id="JAIWYP010000001">
    <property type="protein sequence ID" value="KAH3887723.1"/>
    <property type="molecule type" value="Genomic_DNA"/>
</dbReference>
<dbReference type="GO" id="GO:0005634">
    <property type="term" value="C:nucleus"/>
    <property type="evidence" value="ECO:0007669"/>
    <property type="project" value="TreeGrafter"/>
</dbReference>
<proteinExistence type="predicted"/>
<dbReference type="Proteomes" id="UP000828390">
    <property type="component" value="Unassembled WGS sequence"/>
</dbReference>
<reference evidence="2" key="1">
    <citation type="journal article" date="2019" name="bioRxiv">
        <title>The Genome of the Zebra Mussel, Dreissena polymorpha: A Resource for Invasive Species Research.</title>
        <authorList>
            <person name="McCartney M.A."/>
            <person name="Auch B."/>
            <person name="Kono T."/>
            <person name="Mallez S."/>
            <person name="Zhang Y."/>
            <person name="Obille A."/>
            <person name="Becker A."/>
            <person name="Abrahante J.E."/>
            <person name="Garbe J."/>
            <person name="Badalamenti J.P."/>
            <person name="Herman A."/>
            <person name="Mangelson H."/>
            <person name="Liachko I."/>
            <person name="Sullivan S."/>
            <person name="Sone E.D."/>
            <person name="Koren S."/>
            <person name="Silverstein K.A.T."/>
            <person name="Beckman K.B."/>
            <person name="Gohl D.M."/>
        </authorList>
    </citation>
    <scope>NUCLEOTIDE SEQUENCE</scope>
    <source>
        <strain evidence="2">Duluth1</strain>
        <tissue evidence="2">Whole animal</tissue>
    </source>
</reference>
<gene>
    <name evidence="2" type="ORF">DPMN_011742</name>
</gene>
<name>A0A9D4N4L9_DREPO</name>
<comment type="caution">
    <text evidence="2">The sequence shown here is derived from an EMBL/GenBank/DDBJ whole genome shotgun (WGS) entry which is preliminary data.</text>
</comment>
<evidence type="ECO:0000259" key="1">
    <source>
        <dbReference type="Pfam" id="PF13873"/>
    </source>
</evidence>
<dbReference type="PANTHER" id="PTHR23098">
    <property type="entry name" value="AGAP001331-PA-RELATED"/>
    <property type="match status" value="1"/>
</dbReference>